<dbReference type="Gene3D" id="3.40.50.1260">
    <property type="entry name" value="Phosphoglycerate kinase, N-terminal domain"/>
    <property type="match status" value="2"/>
</dbReference>
<evidence type="ECO:0000256" key="11">
    <source>
        <dbReference type="ARBA" id="ARBA00022840"/>
    </source>
</evidence>
<keyword evidence="12 13" id="KW-0324">Glycolysis</keyword>
<feature type="binding site" evidence="13 14">
    <location>
        <begin position="57"/>
        <end position="60"/>
    </location>
    <ligand>
        <name>substrate</name>
    </ligand>
</feature>
<comment type="pathway">
    <text evidence="2 13">Carbohydrate degradation; glycolysis; pyruvate from D-glyceraldehyde 3-phosphate: step 2/5.</text>
</comment>
<keyword evidence="11 13" id="KW-0067">ATP-binding</keyword>
<accession>A0A1G2HH02</accession>
<feature type="binding site" evidence="14">
    <location>
        <position position="34"/>
    </location>
    <ligand>
        <name>(2R)-3-phosphoglycerate</name>
        <dbReference type="ChEBI" id="CHEBI:58272"/>
    </ligand>
</feature>
<dbReference type="EMBL" id="MHOI01000010">
    <property type="protein sequence ID" value="OGZ61782.1"/>
    <property type="molecule type" value="Genomic_DNA"/>
</dbReference>
<keyword evidence="7 13" id="KW-0963">Cytoplasm</keyword>
<dbReference type="FunFam" id="3.40.50.1260:FF:000031">
    <property type="entry name" value="Phosphoglycerate kinase 1"/>
    <property type="match status" value="1"/>
</dbReference>
<evidence type="ECO:0000256" key="5">
    <source>
        <dbReference type="ARBA" id="ARBA00013061"/>
    </source>
</evidence>
<dbReference type="FunFam" id="3.40.50.1260:FF:000006">
    <property type="entry name" value="Phosphoglycerate kinase"/>
    <property type="match status" value="1"/>
</dbReference>
<dbReference type="GO" id="GO:0043531">
    <property type="term" value="F:ADP binding"/>
    <property type="evidence" value="ECO:0007669"/>
    <property type="project" value="TreeGrafter"/>
</dbReference>
<proteinExistence type="inferred from homology"/>
<dbReference type="Pfam" id="PF00162">
    <property type="entry name" value="PGK"/>
    <property type="match status" value="1"/>
</dbReference>
<evidence type="ECO:0000256" key="15">
    <source>
        <dbReference type="PIRSR" id="PIRSR000724-2"/>
    </source>
</evidence>
<dbReference type="InterPro" id="IPR036043">
    <property type="entry name" value="Phosphoglycerate_kinase_sf"/>
</dbReference>
<organism evidence="17 18">
    <name type="scientific">Candidatus Spechtbacteria bacterium RIFCSPLOWO2_01_FULL_46_10</name>
    <dbReference type="NCBI Taxonomy" id="1802163"/>
    <lineage>
        <taxon>Bacteria</taxon>
        <taxon>Candidatus Spechtiibacteriota</taxon>
    </lineage>
</organism>
<feature type="binding site" evidence="13">
    <location>
        <position position="147"/>
    </location>
    <ligand>
        <name>substrate</name>
    </ligand>
</feature>
<evidence type="ECO:0000256" key="13">
    <source>
        <dbReference type="HAMAP-Rule" id="MF_00145"/>
    </source>
</evidence>
<dbReference type="GO" id="GO:0004618">
    <property type="term" value="F:phosphoglycerate kinase activity"/>
    <property type="evidence" value="ECO:0007669"/>
    <property type="project" value="UniProtKB-UniRule"/>
</dbReference>
<dbReference type="GO" id="GO:0006096">
    <property type="term" value="P:glycolytic process"/>
    <property type="evidence" value="ECO:0007669"/>
    <property type="project" value="UniProtKB-UniRule"/>
</dbReference>
<dbReference type="PIRSF" id="PIRSF000724">
    <property type="entry name" value="Pgk"/>
    <property type="match status" value="1"/>
</dbReference>
<dbReference type="PRINTS" id="PR00477">
    <property type="entry name" value="PHGLYCKINASE"/>
</dbReference>
<comment type="caution">
    <text evidence="13">Lacks conserved residue(s) required for the propagation of feature annotation.</text>
</comment>
<feature type="binding site" evidence="13">
    <location>
        <begin position="341"/>
        <end position="344"/>
    </location>
    <ligand>
        <name>ATP</name>
        <dbReference type="ChEBI" id="CHEBI:30616"/>
    </ligand>
</feature>
<comment type="subcellular location">
    <subcellularLocation>
        <location evidence="13">Cytoplasm</location>
    </subcellularLocation>
</comment>
<dbReference type="PANTHER" id="PTHR11406">
    <property type="entry name" value="PHOSPHOGLYCERATE KINASE"/>
    <property type="match status" value="1"/>
</dbReference>
<dbReference type="Proteomes" id="UP000179153">
    <property type="component" value="Unassembled WGS sequence"/>
</dbReference>
<dbReference type="GO" id="GO:0005829">
    <property type="term" value="C:cytosol"/>
    <property type="evidence" value="ECO:0007669"/>
    <property type="project" value="TreeGrafter"/>
</dbReference>
<feature type="binding site" evidence="13">
    <location>
        <position position="34"/>
    </location>
    <ligand>
        <name>substrate</name>
    </ligand>
</feature>
<evidence type="ECO:0000256" key="3">
    <source>
        <dbReference type="ARBA" id="ARBA00008982"/>
    </source>
</evidence>
<dbReference type="SUPFAM" id="SSF53748">
    <property type="entry name" value="Phosphoglycerate kinase"/>
    <property type="match status" value="1"/>
</dbReference>
<keyword evidence="10 13" id="KW-0418">Kinase</keyword>
<evidence type="ECO:0000256" key="6">
    <source>
        <dbReference type="ARBA" id="ARBA00016471"/>
    </source>
</evidence>
<dbReference type="GO" id="GO:0006094">
    <property type="term" value="P:gluconeogenesis"/>
    <property type="evidence" value="ECO:0007669"/>
    <property type="project" value="TreeGrafter"/>
</dbReference>
<keyword evidence="9 13" id="KW-0547">Nucleotide-binding</keyword>
<evidence type="ECO:0000256" key="9">
    <source>
        <dbReference type="ARBA" id="ARBA00022741"/>
    </source>
</evidence>
<feature type="binding site" evidence="14">
    <location>
        <position position="114"/>
    </location>
    <ligand>
        <name>(2R)-3-phosphoglycerate</name>
        <dbReference type="ChEBI" id="CHEBI:58272"/>
    </ligand>
</feature>
<feature type="binding site" evidence="13 15">
    <location>
        <position position="315"/>
    </location>
    <ligand>
        <name>ATP</name>
        <dbReference type="ChEBI" id="CHEBI:30616"/>
    </ligand>
</feature>
<keyword evidence="8 13" id="KW-0808">Transferase</keyword>
<evidence type="ECO:0000256" key="2">
    <source>
        <dbReference type="ARBA" id="ARBA00004838"/>
    </source>
</evidence>
<feature type="binding site" evidence="14">
    <location>
        <position position="147"/>
    </location>
    <ligand>
        <name>(2R)-3-phosphoglycerate</name>
        <dbReference type="ChEBI" id="CHEBI:58272"/>
    </ligand>
</feature>
<sequence length="384" mass="41943">MKKIQDTDVKSKVVLVREDYNVPLMGGRVADDFRIRASLPTLQYLKEHGARTLILSHLGRPDGEVKKELSLRPVAEHLSKLVGEEVLFFESYAKAQKGVSGMKNGQIALYENIRFNPGEEGADEKFTKKLASLGSIYVNDAFGVSHRRHASVYVLPQLLPAYAGLILQKEVATFDRLREGAARPITYIMGGAKVETKIRVVEKLINNIDAVCFGGLLANSILAAKGLSIGKSLYEKDIEKYIDNFELTDNAVHLPVDVVVAKDFEGRTPSRVTAVGDIREDEIILDIGHDTIKLFSDIIKNSKTVFWNGPMGLFEVAQYAKGTYALAEALKETTAEVIIGGGEITRAVDEVGAVDAVSYISTGGGAMLEYLAEGTLPGIEVLEK</sequence>
<evidence type="ECO:0000256" key="12">
    <source>
        <dbReference type="ARBA" id="ARBA00023152"/>
    </source>
</evidence>
<comment type="similarity">
    <text evidence="3 13 16">Belongs to the phosphoglycerate kinase family.</text>
</comment>
<reference evidence="17 18" key="1">
    <citation type="journal article" date="2016" name="Nat. Commun.">
        <title>Thousands of microbial genomes shed light on interconnected biogeochemical processes in an aquifer system.</title>
        <authorList>
            <person name="Anantharaman K."/>
            <person name="Brown C.T."/>
            <person name="Hug L.A."/>
            <person name="Sharon I."/>
            <person name="Castelle C.J."/>
            <person name="Probst A.J."/>
            <person name="Thomas B.C."/>
            <person name="Singh A."/>
            <person name="Wilkins M.J."/>
            <person name="Karaoz U."/>
            <person name="Brodie E.L."/>
            <person name="Williams K.H."/>
            <person name="Hubbard S.S."/>
            <person name="Banfield J.F."/>
        </authorList>
    </citation>
    <scope>NUCLEOTIDE SEQUENCE [LARGE SCALE GENOMIC DNA]</scope>
</reference>
<comment type="caution">
    <text evidence="17">The sequence shown here is derived from an EMBL/GenBank/DDBJ whole genome shotgun (WGS) entry which is preliminary data.</text>
</comment>
<dbReference type="GO" id="GO:0005524">
    <property type="term" value="F:ATP binding"/>
    <property type="evidence" value="ECO:0007669"/>
    <property type="project" value="UniProtKB-KW"/>
</dbReference>
<evidence type="ECO:0000313" key="18">
    <source>
        <dbReference type="Proteomes" id="UP000179153"/>
    </source>
</evidence>
<dbReference type="PROSITE" id="PS00111">
    <property type="entry name" value="PGLYCERATE_KINASE"/>
    <property type="match status" value="1"/>
</dbReference>
<evidence type="ECO:0000256" key="7">
    <source>
        <dbReference type="ARBA" id="ARBA00022490"/>
    </source>
</evidence>
<dbReference type="EC" id="2.7.2.3" evidence="5 13"/>
<dbReference type="InterPro" id="IPR015911">
    <property type="entry name" value="Phosphoglycerate_kinase_CS"/>
</dbReference>
<dbReference type="HAMAP" id="MF_00145">
    <property type="entry name" value="Phosphoglyc_kinase"/>
    <property type="match status" value="1"/>
</dbReference>
<protein>
    <recommendedName>
        <fullName evidence="6 13">Phosphoglycerate kinase</fullName>
        <ecNumber evidence="5 13">2.7.2.3</ecNumber>
    </recommendedName>
</protein>
<dbReference type="STRING" id="1802163.A2932_01570"/>
<dbReference type="PANTHER" id="PTHR11406:SF23">
    <property type="entry name" value="PHOSPHOGLYCERATE KINASE 1, CHLOROPLASTIC-RELATED"/>
    <property type="match status" value="1"/>
</dbReference>
<evidence type="ECO:0000313" key="17">
    <source>
        <dbReference type="EMBL" id="OGZ61782.1"/>
    </source>
</evidence>
<evidence type="ECO:0000256" key="16">
    <source>
        <dbReference type="RuleBase" id="RU000532"/>
    </source>
</evidence>
<comment type="catalytic activity">
    <reaction evidence="1 13 16">
        <text>(2R)-3-phosphoglycerate + ATP = (2R)-3-phospho-glyceroyl phosphate + ADP</text>
        <dbReference type="Rhea" id="RHEA:14801"/>
        <dbReference type="ChEBI" id="CHEBI:30616"/>
        <dbReference type="ChEBI" id="CHEBI:57604"/>
        <dbReference type="ChEBI" id="CHEBI:58272"/>
        <dbReference type="ChEBI" id="CHEBI:456216"/>
        <dbReference type="EC" id="2.7.2.3"/>
    </reaction>
</comment>
<evidence type="ECO:0000256" key="4">
    <source>
        <dbReference type="ARBA" id="ARBA00011245"/>
    </source>
</evidence>
<evidence type="ECO:0000256" key="10">
    <source>
        <dbReference type="ARBA" id="ARBA00022777"/>
    </source>
</evidence>
<feature type="binding site" evidence="13 15">
    <location>
        <position position="197"/>
    </location>
    <ligand>
        <name>ATP</name>
        <dbReference type="ChEBI" id="CHEBI:30616"/>
    </ligand>
</feature>
<feature type="binding site" evidence="13">
    <location>
        <position position="114"/>
    </location>
    <ligand>
        <name>substrate</name>
    </ligand>
</feature>
<evidence type="ECO:0000256" key="14">
    <source>
        <dbReference type="PIRSR" id="PIRSR000724-1"/>
    </source>
</evidence>
<evidence type="ECO:0000256" key="8">
    <source>
        <dbReference type="ARBA" id="ARBA00022679"/>
    </source>
</evidence>
<dbReference type="UniPathway" id="UPA00109">
    <property type="reaction ID" value="UER00185"/>
</dbReference>
<dbReference type="InterPro" id="IPR001576">
    <property type="entry name" value="Phosphoglycerate_kinase"/>
</dbReference>
<gene>
    <name evidence="13" type="primary">pgk</name>
    <name evidence="17" type="ORF">A2932_01570</name>
</gene>
<evidence type="ECO:0000256" key="1">
    <source>
        <dbReference type="ARBA" id="ARBA00000642"/>
    </source>
</evidence>
<name>A0A1G2HH02_9BACT</name>
<comment type="subunit">
    <text evidence="4 13">Monomer.</text>
</comment>
<dbReference type="InterPro" id="IPR015824">
    <property type="entry name" value="Phosphoglycerate_kinase_N"/>
</dbReference>
<dbReference type="AlphaFoldDB" id="A0A1G2HH02"/>
<feature type="binding site" evidence="13 14">
    <location>
        <begin position="19"/>
        <end position="21"/>
    </location>
    <ligand>
        <name>substrate</name>
    </ligand>
</feature>